<dbReference type="Proteomes" id="UP000239872">
    <property type="component" value="Unassembled WGS sequence"/>
</dbReference>
<name>A0A2S7SZA1_9BACT</name>
<dbReference type="SUPFAM" id="SSF160574">
    <property type="entry name" value="BT0923-like"/>
    <property type="match status" value="1"/>
</dbReference>
<dbReference type="Gene3D" id="3.10.450.360">
    <property type="match status" value="1"/>
</dbReference>
<sequence length="136" mass="14719">MKHIVLCVAMLCTISAIAQKTTSVPALVKAAFAKAYTTATKVKWEKEHGNYEVSFTNGADKMSVVYNEKGVAEETETAIPADKLPASAKKYAEAKGKIKDAAIIVKADGSKVYEAEVNGKDLIFDMQGNFIKEVKD</sequence>
<evidence type="ECO:0000256" key="1">
    <source>
        <dbReference type="SAM" id="SignalP"/>
    </source>
</evidence>
<evidence type="ECO:0000313" key="4">
    <source>
        <dbReference type="Proteomes" id="UP000239872"/>
    </source>
</evidence>
<dbReference type="EMBL" id="PPSL01000001">
    <property type="protein sequence ID" value="PQJ12280.1"/>
    <property type="molecule type" value="Genomic_DNA"/>
</dbReference>
<dbReference type="Pfam" id="PF11396">
    <property type="entry name" value="PepSY_like"/>
    <property type="match status" value="1"/>
</dbReference>
<dbReference type="OrthoDB" id="1121502at2"/>
<keyword evidence="1" id="KW-0732">Signal</keyword>
<evidence type="ECO:0000259" key="2">
    <source>
        <dbReference type="Pfam" id="PF11396"/>
    </source>
</evidence>
<feature type="signal peptide" evidence="1">
    <location>
        <begin position="1"/>
        <end position="18"/>
    </location>
</feature>
<organism evidence="3 4">
    <name type="scientific">Flavipsychrobacter stenotrophus</name>
    <dbReference type="NCBI Taxonomy" id="2077091"/>
    <lineage>
        <taxon>Bacteria</taxon>
        <taxon>Pseudomonadati</taxon>
        <taxon>Bacteroidota</taxon>
        <taxon>Chitinophagia</taxon>
        <taxon>Chitinophagales</taxon>
        <taxon>Chitinophagaceae</taxon>
        <taxon>Flavipsychrobacter</taxon>
    </lineage>
</organism>
<evidence type="ECO:0000313" key="3">
    <source>
        <dbReference type="EMBL" id="PQJ12280.1"/>
    </source>
</evidence>
<protein>
    <recommendedName>
        <fullName evidence="2">Putative beta-lactamase-inhibitor-like PepSY-like domain-containing protein</fullName>
    </recommendedName>
</protein>
<dbReference type="AlphaFoldDB" id="A0A2S7SZA1"/>
<dbReference type="InterPro" id="IPR021533">
    <property type="entry name" value="PepSY-like"/>
</dbReference>
<comment type="caution">
    <text evidence="3">The sequence shown here is derived from an EMBL/GenBank/DDBJ whole genome shotgun (WGS) entry which is preliminary data.</text>
</comment>
<dbReference type="RefSeq" id="WP_105037164.1">
    <property type="nucleotide sequence ID" value="NZ_PPSL01000001.1"/>
</dbReference>
<accession>A0A2S7SZA1</accession>
<reference evidence="3 4" key="1">
    <citation type="submission" date="2018-01" db="EMBL/GenBank/DDBJ databases">
        <title>A novel member of the phylum Bacteroidetes isolated from glacier ice.</title>
        <authorList>
            <person name="Liu Q."/>
            <person name="Xin Y.-H."/>
        </authorList>
    </citation>
    <scope>NUCLEOTIDE SEQUENCE [LARGE SCALE GENOMIC DNA]</scope>
    <source>
        <strain evidence="3 4">RB1R16</strain>
    </source>
</reference>
<feature type="chain" id="PRO_5015542407" description="Putative beta-lactamase-inhibitor-like PepSY-like domain-containing protein" evidence="1">
    <location>
        <begin position="19"/>
        <end position="136"/>
    </location>
</feature>
<feature type="domain" description="Putative beta-lactamase-inhibitor-like PepSY-like" evidence="2">
    <location>
        <begin position="50"/>
        <end position="132"/>
    </location>
</feature>
<keyword evidence="4" id="KW-1185">Reference proteome</keyword>
<proteinExistence type="predicted"/>
<gene>
    <name evidence="3" type="ORF">CJD36_000540</name>
</gene>